<dbReference type="SMART" id="SM00451">
    <property type="entry name" value="ZnF_U1"/>
    <property type="match status" value="2"/>
</dbReference>
<feature type="compositionally biased region" description="Basic residues" evidence="1">
    <location>
        <begin position="221"/>
        <end position="235"/>
    </location>
</feature>
<name>A0AAV7ETY7_ARIFI</name>
<feature type="compositionally biased region" description="Basic and acidic residues" evidence="1">
    <location>
        <begin position="348"/>
        <end position="363"/>
    </location>
</feature>
<dbReference type="GO" id="GO:0008270">
    <property type="term" value="F:zinc ion binding"/>
    <property type="evidence" value="ECO:0007669"/>
    <property type="project" value="InterPro"/>
</dbReference>
<keyword evidence="4" id="KW-1185">Reference proteome</keyword>
<dbReference type="Gene3D" id="3.30.160.60">
    <property type="entry name" value="Classic Zinc Finger"/>
    <property type="match status" value="2"/>
</dbReference>
<gene>
    <name evidence="3" type="ORF">H6P81_005221</name>
</gene>
<evidence type="ECO:0000313" key="3">
    <source>
        <dbReference type="EMBL" id="KAG9452317.1"/>
    </source>
</evidence>
<dbReference type="InterPro" id="IPR003604">
    <property type="entry name" value="Matrin/U1-like-C_Znf_C2H2"/>
</dbReference>
<dbReference type="SUPFAM" id="SSF57667">
    <property type="entry name" value="beta-beta-alpha zinc fingers"/>
    <property type="match status" value="2"/>
</dbReference>
<sequence>MDYSAGGETQQQQQQLDQQQQYDPSQVIPHSYDQAAQAYYPYYPSAHHQYAPQPYPYYQPDYSSPSTAQNAYHQQHPPAENLQPPGISAPPEAVPQSAGTTHQNAYYPPEHGVYPVPHGLNPAAAAAVAALSELQHNMDAAERAERAMAVGMHERHHWPPRNGGYPPMGGPPPPFHHGGPFRPPVGRPPYRSGSRRGGGPYRGGGRNNYGPHPYKSDSFRGRGRMTRGGGGRRFHPSGSAAPHHEPDSEPPTGPASEESPVAQPQVPTAPSRRMPQVSWCELCMVDCNSLEILEQHLNGKRHKKNVQRLQEFEKHKKLMAELQQKSGVALQPEQNQPQQQQTDTQPRQSEHRPDEMEVQKQQDETQTQPQPHLALLNEAQAQQKTETHPEKLADAQLEQPMETQAPEQTKTQAPPQTETQARQQTESQAPQQTESQAPQQTETQALQQEQQAQSQPQLQSQSGSLVEKEAQSGFQEQESKPPTAAPETLLTEETDKTVTEETSKMEIQQNQVGKQPAAEVSSAPTKRPMRGRGHWDDRRHVPKRGRMMRFVRGAKRMRMSERMMDEQFPGEAKERKEEPKFCSLCNVTCDTQAVFECHLAGKKHNSRVKRTQGSFGAYGHQSYHAPHAQPAGYVPRGYNQPIIYSHHGQDVSRQQPVVESGIAREANSISHVEKNSEPLQGRQDLSVSGSLVAPTIQPEGQSGQHPSAVESNGQISVSEAKEVFQVL</sequence>
<feature type="compositionally biased region" description="Low complexity" evidence="1">
    <location>
        <begin position="481"/>
        <end position="491"/>
    </location>
</feature>
<feature type="region of interest" description="Disordered" evidence="1">
    <location>
        <begin position="1"/>
        <end position="30"/>
    </location>
</feature>
<feature type="region of interest" description="Disordered" evidence="1">
    <location>
        <begin position="694"/>
        <end position="714"/>
    </location>
</feature>
<feature type="compositionally biased region" description="Polar residues" evidence="1">
    <location>
        <begin position="401"/>
        <end position="435"/>
    </location>
</feature>
<evidence type="ECO:0000313" key="4">
    <source>
        <dbReference type="Proteomes" id="UP000825729"/>
    </source>
</evidence>
<proteinExistence type="predicted"/>
<protein>
    <recommendedName>
        <fullName evidence="2">U1-type domain-containing protein</fullName>
    </recommendedName>
</protein>
<feature type="compositionally biased region" description="Basic and acidic residues" evidence="1">
    <location>
        <begin position="493"/>
        <end position="504"/>
    </location>
</feature>
<dbReference type="InterPro" id="IPR036236">
    <property type="entry name" value="Znf_C2H2_sf"/>
</dbReference>
<organism evidence="3 4">
    <name type="scientific">Aristolochia fimbriata</name>
    <name type="common">White veined hardy Dutchman's pipe vine</name>
    <dbReference type="NCBI Taxonomy" id="158543"/>
    <lineage>
        <taxon>Eukaryota</taxon>
        <taxon>Viridiplantae</taxon>
        <taxon>Streptophyta</taxon>
        <taxon>Embryophyta</taxon>
        <taxon>Tracheophyta</taxon>
        <taxon>Spermatophyta</taxon>
        <taxon>Magnoliopsida</taxon>
        <taxon>Magnoliidae</taxon>
        <taxon>Piperales</taxon>
        <taxon>Aristolochiaceae</taxon>
        <taxon>Aristolochia</taxon>
    </lineage>
</organism>
<feature type="domain" description="U1-type" evidence="2">
    <location>
        <begin position="577"/>
        <end position="611"/>
    </location>
</feature>
<feature type="compositionally biased region" description="Pro residues" evidence="1">
    <location>
        <begin position="168"/>
        <end position="187"/>
    </location>
</feature>
<dbReference type="EMBL" id="JAINDJ010000003">
    <property type="protein sequence ID" value="KAG9452317.1"/>
    <property type="molecule type" value="Genomic_DNA"/>
</dbReference>
<evidence type="ECO:0000256" key="1">
    <source>
        <dbReference type="SAM" id="MobiDB-lite"/>
    </source>
</evidence>
<feature type="region of interest" description="Disordered" evidence="1">
    <location>
        <begin position="54"/>
        <end position="108"/>
    </location>
</feature>
<feature type="compositionally biased region" description="Gly residues" evidence="1">
    <location>
        <begin position="195"/>
        <end position="207"/>
    </location>
</feature>
<feature type="compositionally biased region" description="Low complexity" evidence="1">
    <location>
        <begin position="54"/>
        <end position="66"/>
    </location>
</feature>
<accession>A0AAV7ETY7</accession>
<dbReference type="Pfam" id="PF12874">
    <property type="entry name" value="zf-met"/>
    <property type="match status" value="2"/>
</dbReference>
<evidence type="ECO:0000259" key="2">
    <source>
        <dbReference type="SMART" id="SM00451"/>
    </source>
</evidence>
<comment type="caution">
    <text evidence="3">The sequence shown here is derived from an EMBL/GenBank/DDBJ whole genome shotgun (WGS) entry which is preliminary data.</text>
</comment>
<dbReference type="Proteomes" id="UP000825729">
    <property type="component" value="Unassembled WGS sequence"/>
</dbReference>
<dbReference type="InterPro" id="IPR013087">
    <property type="entry name" value="Znf_C2H2_type"/>
</dbReference>
<feature type="compositionally biased region" description="Polar residues" evidence="1">
    <location>
        <begin position="698"/>
        <end position="714"/>
    </location>
</feature>
<dbReference type="PANTHER" id="PTHR47487">
    <property type="entry name" value="OS06G0651300 PROTEIN-RELATED"/>
    <property type="match status" value="1"/>
</dbReference>
<feature type="compositionally biased region" description="Low complexity" evidence="1">
    <location>
        <begin position="331"/>
        <end position="347"/>
    </location>
</feature>
<feature type="region of interest" description="Disordered" evidence="1">
    <location>
        <begin position="158"/>
        <end position="273"/>
    </location>
</feature>
<feature type="compositionally biased region" description="Low complexity" evidence="1">
    <location>
        <begin position="436"/>
        <end position="461"/>
    </location>
</feature>
<feature type="domain" description="U1-type" evidence="2">
    <location>
        <begin position="274"/>
        <end position="309"/>
    </location>
</feature>
<reference evidence="3 4" key="1">
    <citation type="submission" date="2021-07" db="EMBL/GenBank/DDBJ databases">
        <title>The Aristolochia fimbriata genome: insights into angiosperm evolution, floral development and chemical biosynthesis.</title>
        <authorList>
            <person name="Jiao Y."/>
        </authorList>
    </citation>
    <scope>NUCLEOTIDE SEQUENCE [LARGE SCALE GENOMIC DNA]</scope>
    <source>
        <strain evidence="3">IBCAS-2021</strain>
        <tissue evidence="3">Leaf</tissue>
    </source>
</reference>
<dbReference type="AlphaFoldDB" id="A0AAV7ETY7"/>
<feature type="region of interest" description="Disordered" evidence="1">
    <location>
        <begin position="321"/>
        <end position="539"/>
    </location>
</feature>
<dbReference type="PANTHER" id="PTHR47487:SF12">
    <property type="entry name" value="GLUTENIN, HIGH MOLECULAR WEIGHT SUBUNIT DX5-LIKE"/>
    <property type="match status" value="1"/>
</dbReference>
<feature type="compositionally biased region" description="Low complexity" evidence="1">
    <location>
        <begin position="10"/>
        <end position="21"/>
    </location>
</feature>
<dbReference type="GO" id="GO:0003676">
    <property type="term" value="F:nucleic acid binding"/>
    <property type="evidence" value="ECO:0007669"/>
    <property type="project" value="InterPro"/>
</dbReference>